<evidence type="ECO:0000256" key="4">
    <source>
        <dbReference type="ARBA" id="ARBA00023136"/>
    </source>
</evidence>
<comment type="similarity">
    <text evidence="5">Belongs to the PRA1 family.</text>
</comment>
<dbReference type="OrthoDB" id="18213at2759"/>
<keyword evidence="3 5" id="KW-1133">Transmembrane helix</keyword>
<comment type="subcellular location">
    <subcellularLocation>
        <location evidence="1 5">Membrane</location>
        <topology evidence="1 5">Multi-pass membrane protein</topology>
    </subcellularLocation>
</comment>
<proteinExistence type="inferred from homology"/>
<keyword evidence="4 5" id="KW-0472">Membrane</keyword>
<dbReference type="Proteomes" id="UP000678499">
    <property type="component" value="Unassembled WGS sequence"/>
</dbReference>
<dbReference type="PANTHER" id="PTHR12859">
    <property type="entry name" value="PRA1 PROTEIN"/>
    <property type="match status" value="1"/>
</dbReference>
<feature type="transmembrane region" description="Helical" evidence="5">
    <location>
        <begin position="124"/>
        <end position="143"/>
    </location>
</feature>
<dbReference type="PANTHER" id="PTHR12859:SF0">
    <property type="entry name" value="PRA1 FAMILY PROTEIN"/>
    <property type="match status" value="1"/>
</dbReference>
<evidence type="ECO:0000256" key="2">
    <source>
        <dbReference type="ARBA" id="ARBA00022692"/>
    </source>
</evidence>
<feature type="transmembrane region" description="Helical" evidence="5">
    <location>
        <begin position="72"/>
        <end position="90"/>
    </location>
</feature>
<organism evidence="6">
    <name type="scientific">Notodromas monacha</name>
    <dbReference type="NCBI Taxonomy" id="399045"/>
    <lineage>
        <taxon>Eukaryota</taxon>
        <taxon>Metazoa</taxon>
        <taxon>Ecdysozoa</taxon>
        <taxon>Arthropoda</taxon>
        <taxon>Crustacea</taxon>
        <taxon>Oligostraca</taxon>
        <taxon>Ostracoda</taxon>
        <taxon>Podocopa</taxon>
        <taxon>Podocopida</taxon>
        <taxon>Cypridocopina</taxon>
        <taxon>Cypridoidea</taxon>
        <taxon>Cyprididae</taxon>
        <taxon>Notodromas</taxon>
    </lineage>
</organism>
<reference evidence="6" key="1">
    <citation type="submission" date="2020-11" db="EMBL/GenBank/DDBJ databases">
        <authorList>
            <person name="Tran Van P."/>
        </authorList>
    </citation>
    <scope>NUCLEOTIDE SEQUENCE</scope>
</reference>
<protein>
    <recommendedName>
        <fullName evidence="5">PRA1 family protein</fullName>
    </recommendedName>
</protein>
<feature type="transmembrane region" description="Helical" evidence="5">
    <location>
        <begin position="102"/>
        <end position="118"/>
    </location>
</feature>
<dbReference type="AlphaFoldDB" id="A0A7R9BLU2"/>
<dbReference type="Pfam" id="PF03208">
    <property type="entry name" value="PRA1"/>
    <property type="match status" value="1"/>
</dbReference>
<sequence length="188" mass="21689">MGYSPDEPMRLAPMRSFNDFLAEASRFSLPNFKDIRRANARIIANLLYYQTNYFLSFLLIFTLSFFSKPREVSLGMITFAVILSLSWYFSTNANFQKFRRDHPIVTILMVSAIVFFVARLAGCIFAFGFAFLLPVLLIFLHAMTRMRNTKNKLTNKLEELGLSQPTPMGAILEYFGEDRRFAGFLNLD</sequence>
<keyword evidence="2 5" id="KW-0812">Transmembrane</keyword>
<evidence type="ECO:0000313" key="6">
    <source>
        <dbReference type="EMBL" id="CAD7276390.1"/>
    </source>
</evidence>
<dbReference type="GO" id="GO:0016020">
    <property type="term" value="C:membrane"/>
    <property type="evidence" value="ECO:0007669"/>
    <property type="project" value="UniProtKB-SubCell"/>
</dbReference>
<accession>A0A7R9BLU2</accession>
<evidence type="ECO:0000256" key="1">
    <source>
        <dbReference type="ARBA" id="ARBA00004141"/>
    </source>
</evidence>
<gene>
    <name evidence="6" type="ORF">NMOB1V02_LOCUS4155</name>
</gene>
<evidence type="ECO:0000313" key="7">
    <source>
        <dbReference type="Proteomes" id="UP000678499"/>
    </source>
</evidence>
<dbReference type="EMBL" id="OA882652">
    <property type="protein sequence ID" value="CAD7276390.1"/>
    <property type="molecule type" value="Genomic_DNA"/>
</dbReference>
<dbReference type="EMBL" id="CAJPEX010000615">
    <property type="protein sequence ID" value="CAG0916542.1"/>
    <property type="molecule type" value="Genomic_DNA"/>
</dbReference>
<name>A0A7R9BLU2_9CRUS</name>
<evidence type="ECO:0000256" key="5">
    <source>
        <dbReference type="RuleBase" id="RU363107"/>
    </source>
</evidence>
<feature type="transmembrane region" description="Helical" evidence="5">
    <location>
        <begin position="46"/>
        <end position="66"/>
    </location>
</feature>
<dbReference type="InterPro" id="IPR004895">
    <property type="entry name" value="Prenylated_rab_accept_PRA1"/>
</dbReference>
<keyword evidence="7" id="KW-1185">Reference proteome</keyword>
<evidence type="ECO:0000256" key="3">
    <source>
        <dbReference type="ARBA" id="ARBA00022989"/>
    </source>
</evidence>